<gene>
    <name evidence="3" type="ORF">Mal48_38000</name>
</gene>
<sequence precursor="true">MNRLFETGLLLFASLVIHSTLFAQSDDIPDRPQQLWDASKDLPKTIEIKSLPHVKFHVIKEHEPTLDGGYGFLHGVALCWHKGKLYASWGHNKGIENTASEEARGRVSQDGGKTWRETFTIDSGSDENLAVSHGVFHSDGDKLWAFMGAFYGNRQDVHTRAYVLDEQNGDWKFRGRVIGDGFWPMEEPTQMSNGNWIIGGLKVGAGNPAAVAISHGDDFTKWDVVVISKPKSIKMWGESTTLVHDNQILNLSRWGGQAFALLAKSEDFGQTWTPSLPTNLPMAGSKPYAGTLSTGESYLICTTTSDSGHRRSPLTIALSEAGAVSFNRIYTIRNAESPDGPGESHPKAKLSYPYAIEHEGSLYVGYSNNGGRSGMNINSAEMAIIPISELRK</sequence>
<dbReference type="Pfam" id="PF13088">
    <property type="entry name" value="BNR_2"/>
    <property type="match status" value="1"/>
</dbReference>
<dbReference type="InterPro" id="IPR011040">
    <property type="entry name" value="Sialidase"/>
</dbReference>
<dbReference type="RefSeq" id="WP_145202626.1">
    <property type="nucleotide sequence ID" value="NZ_CP036267.1"/>
</dbReference>
<keyword evidence="4" id="KW-1185">Reference proteome</keyword>
<feature type="domain" description="Sialidase" evidence="2">
    <location>
        <begin position="106"/>
        <end position="363"/>
    </location>
</feature>
<organism evidence="3 4">
    <name type="scientific">Thalassoglobus polymorphus</name>
    <dbReference type="NCBI Taxonomy" id="2527994"/>
    <lineage>
        <taxon>Bacteria</taxon>
        <taxon>Pseudomonadati</taxon>
        <taxon>Planctomycetota</taxon>
        <taxon>Planctomycetia</taxon>
        <taxon>Planctomycetales</taxon>
        <taxon>Planctomycetaceae</taxon>
        <taxon>Thalassoglobus</taxon>
    </lineage>
</organism>
<dbReference type="PANTHER" id="PTHR43752">
    <property type="entry name" value="BNR/ASP-BOX REPEAT FAMILY PROTEIN"/>
    <property type="match status" value="1"/>
</dbReference>
<feature type="signal peptide" evidence="1">
    <location>
        <begin position="1"/>
        <end position="23"/>
    </location>
</feature>
<dbReference type="SUPFAM" id="SSF50939">
    <property type="entry name" value="Sialidases"/>
    <property type="match status" value="1"/>
</dbReference>
<dbReference type="Gene3D" id="2.120.10.10">
    <property type="match status" value="1"/>
</dbReference>
<dbReference type="EMBL" id="CP036267">
    <property type="protein sequence ID" value="QDT34538.1"/>
    <property type="molecule type" value="Genomic_DNA"/>
</dbReference>
<evidence type="ECO:0000313" key="4">
    <source>
        <dbReference type="Proteomes" id="UP000315724"/>
    </source>
</evidence>
<dbReference type="InterPro" id="IPR036278">
    <property type="entry name" value="Sialidase_sf"/>
</dbReference>
<evidence type="ECO:0000259" key="2">
    <source>
        <dbReference type="Pfam" id="PF13088"/>
    </source>
</evidence>
<dbReference type="Proteomes" id="UP000315724">
    <property type="component" value="Chromosome"/>
</dbReference>
<dbReference type="CDD" id="cd15482">
    <property type="entry name" value="Sialidase_non-viral"/>
    <property type="match status" value="1"/>
</dbReference>
<evidence type="ECO:0000313" key="3">
    <source>
        <dbReference type="EMBL" id="QDT34538.1"/>
    </source>
</evidence>
<keyword evidence="1" id="KW-0732">Signal</keyword>
<dbReference type="KEGG" id="tpol:Mal48_38000"/>
<dbReference type="AlphaFoldDB" id="A0A517QSD2"/>
<name>A0A517QSD2_9PLAN</name>
<dbReference type="PANTHER" id="PTHR43752:SF2">
    <property type="entry name" value="BNR_ASP-BOX REPEAT FAMILY PROTEIN"/>
    <property type="match status" value="1"/>
</dbReference>
<evidence type="ECO:0000256" key="1">
    <source>
        <dbReference type="SAM" id="SignalP"/>
    </source>
</evidence>
<reference evidence="3 4" key="1">
    <citation type="submission" date="2019-02" db="EMBL/GenBank/DDBJ databases">
        <title>Deep-cultivation of Planctomycetes and their phenomic and genomic characterization uncovers novel biology.</title>
        <authorList>
            <person name="Wiegand S."/>
            <person name="Jogler M."/>
            <person name="Boedeker C."/>
            <person name="Pinto D."/>
            <person name="Vollmers J."/>
            <person name="Rivas-Marin E."/>
            <person name="Kohn T."/>
            <person name="Peeters S.H."/>
            <person name="Heuer A."/>
            <person name="Rast P."/>
            <person name="Oberbeckmann S."/>
            <person name="Bunk B."/>
            <person name="Jeske O."/>
            <person name="Meyerdierks A."/>
            <person name="Storesund J.E."/>
            <person name="Kallscheuer N."/>
            <person name="Luecker S."/>
            <person name="Lage O.M."/>
            <person name="Pohl T."/>
            <person name="Merkel B.J."/>
            <person name="Hornburger P."/>
            <person name="Mueller R.-W."/>
            <person name="Bruemmer F."/>
            <person name="Labrenz M."/>
            <person name="Spormann A.M."/>
            <person name="Op den Camp H."/>
            <person name="Overmann J."/>
            <person name="Amann R."/>
            <person name="Jetten M.S.M."/>
            <person name="Mascher T."/>
            <person name="Medema M.H."/>
            <person name="Devos D.P."/>
            <person name="Kaster A.-K."/>
            <person name="Ovreas L."/>
            <person name="Rohde M."/>
            <person name="Galperin M.Y."/>
            <person name="Jogler C."/>
        </authorList>
    </citation>
    <scope>NUCLEOTIDE SEQUENCE [LARGE SCALE GENOMIC DNA]</scope>
    <source>
        <strain evidence="3 4">Mal48</strain>
    </source>
</reference>
<feature type="chain" id="PRO_5022198191" description="Sialidase domain-containing protein" evidence="1">
    <location>
        <begin position="24"/>
        <end position="392"/>
    </location>
</feature>
<accession>A0A517QSD2</accession>
<protein>
    <recommendedName>
        <fullName evidence="2">Sialidase domain-containing protein</fullName>
    </recommendedName>
</protein>
<dbReference type="OrthoDB" id="227469at2"/>
<proteinExistence type="predicted"/>